<sequence>MTKVNLDLEKYLEARRLEFNYLTYDYAVTIPLIKEESERVLSAQKAPLVFEVDRFEVFDYNSRMYLEDVTKDELESELPRLLTEVRPALTHDVENQEAIFSLVEKINECGYKLTGYTQKYLDSWETISGLDLFDQIACTPLEEIQDYDVILSNHEEEDEDGCVHIYDEFGNCLLRQSEVKEHMWWSDDPYFDLENEAGDIILEKIELEQLASVLYSFLNGMSALEIKETFLFPYELTSEQLNESRFIYTRYSQSIKQEITAVEDFDSFSDEPVDFELGGFQGQFRCWSSNKFFGLSRAVTVEDFPSIYGHFQLKLDLESTGEGATKVGVAIIELAAKNGIELARDERLCTGIFRTANPTYELGKLTNFDYWTSDSGIPLRSSRQISYTGMTKRTQEVAFHELTFSETVAELLTLGL</sequence>
<evidence type="ECO:0000313" key="2">
    <source>
        <dbReference type="Proteomes" id="UP001147148"/>
    </source>
</evidence>
<comment type="caution">
    <text evidence="1">The sequence shown here is derived from an EMBL/GenBank/DDBJ whole genome shotgun (WGS) entry which is preliminary data.</text>
</comment>
<accession>A0ABT5X2H3</accession>
<name>A0ABT5X2H3_9ENTE</name>
<protein>
    <submittedName>
        <fullName evidence="1">Uncharacterized protein</fullName>
    </submittedName>
</protein>
<reference evidence="1" key="1">
    <citation type="submission" date="2022-10" db="EMBL/GenBank/DDBJ databases">
        <title>Vagococcus sp. isolated from poultry meat.</title>
        <authorList>
            <person name="Johansson P."/>
            <person name="Bjorkroth J."/>
        </authorList>
    </citation>
    <scope>NUCLEOTIDE SEQUENCE</scope>
    <source>
        <strain evidence="1">PNs007</strain>
    </source>
</reference>
<organism evidence="1 2">
    <name type="scientific">Vagococcus proximus</name>
    <dbReference type="NCBI Taxonomy" id="2991417"/>
    <lineage>
        <taxon>Bacteria</taxon>
        <taxon>Bacillati</taxon>
        <taxon>Bacillota</taxon>
        <taxon>Bacilli</taxon>
        <taxon>Lactobacillales</taxon>
        <taxon>Enterococcaceae</taxon>
        <taxon>Vagococcus</taxon>
    </lineage>
</organism>
<keyword evidence="2" id="KW-1185">Reference proteome</keyword>
<dbReference type="Proteomes" id="UP001147148">
    <property type="component" value="Unassembled WGS sequence"/>
</dbReference>
<dbReference type="RefSeq" id="WP_275471781.1">
    <property type="nucleotide sequence ID" value="NZ_JAPDSH010000005.1"/>
</dbReference>
<gene>
    <name evidence="1" type="ORF">OL233_07840</name>
</gene>
<proteinExistence type="predicted"/>
<evidence type="ECO:0000313" key="1">
    <source>
        <dbReference type="EMBL" id="MDF0480203.1"/>
    </source>
</evidence>
<dbReference type="EMBL" id="JAPDSH010000005">
    <property type="protein sequence ID" value="MDF0480203.1"/>
    <property type="molecule type" value="Genomic_DNA"/>
</dbReference>